<feature type="compositionally biased region" description="Acidic residues" evidence="6">
    <location>
        <begin position="446"/>
        <end position="455"/>
    </location>
</feature>
<dbReference type="PROSITE" id="PS50102">
    <property type="entry name" value="RRM"/>
    <property type="match status" value="4"/>
</dbReference>
<feature type="region of interest" description="Disordered" evidence="6">
    <location>
        <begin position="858"/>
        <end position="890"/>
    </location>
</feature>
<dbReference type="PANTHER" id="PTHR48039">
    <property type="entry name" value="RNA-BINDING MOTIF PROTEIN 14B"/>
    <property type="match status" value="1"/>
</dbReference>
<evidence type="ECO:0000256" key="5">
    <source>
        <dbReference type="PROSITE-ProRule" id="PRU00176"/>
    </source>
</evidence>
<dbReference type="FunFam" id="3.30.70.330:FF:000182">
    <property type="entry name" value="RNA-binding motif protein 28"/>
    <property type="match status" value="1"/>
</dbReference>
<evidence type="ECO:0000313" key="9">
    <source>
        <dbReference type="Proteomes" id="UP000192247"/>
    </source>
</evidence>
<evidence type="ECO:0000256" key="6">
    <source>
        <dbReference type="SAM" id="MobiDB-lite"/>
    </source>
</evidence>
<feature type="compositionally biased region" description="Polar residues" evidence="6">
    <location>
        <begin position="276"/>
        <end position="286"/>
    </location>
</feature>
<keyword evidence="9" id="KW-1185">Reference proteome</keyword>
<feature type="compositionally biased region" description="Acidic residues" evidence="6">
    <location>
        <begin position="356"/>
        <end position="366"/>
    </location>
</feature>
<sequence length="912" mass="102006">METDAVDGRDSAEAGTPDGGSKSSAPERKTLFVKNLPENTTKEQLELVFSEVGKLRHCFVVKNRRTEEFRGIGFVTFTDAASVDAALRRSFKLGSCQLNVSIAEDKKKKDAAGKPKPKISFSKEAKRARHLQKAKLIVRNLSFKATEADLEMNFGKFGKVLNINIPKKVDGKARGFAFIQFGNVPEAAKAVQALNATTILGRPVAVDFAIAKGKFEEVRKGKTAKKAEQKNSGNHPQETNGGSDADASHSATTGHASGGIKQITKQSTHKKKKRAFSSNGHAQQCATDHAEEQQGESRNGGEGSSDDDEESSDEETNDSKHENFVETKTGQAGGNSEEPMAEDDDENDESSSAACDESDSEVEFGSDGEIRLVKANQIKDPNRILRKTLPLSTLRPMTDERQKGGKQAASSDSEDEDVSEYSEDSDDEDEDGDKLNCAMHATAEDSTSDDDDDNGVEPVQNEKVKNPEAKINKSKEQAKAKKTQRKDNSESDSDWGHTPNDDSSEDDDAEKTEEDVEKAKRKREMIKKEDLSRTVFVKNISFDTTQTTFQAHMRKYGPYKFCLICMDKMLNRSKGTGFVKFEERADAAKCVASLQAGEVTLDGKVLSGSIALKRDHLHQKIQEKMDSKKAPKDKRNLYLAREGFIRGGTSAGAQVSDHDLKMRAKLEASKKKALKNLHNFVSTTRLCVHNLPFTCDEKQLRRIFSRAVDRTAKITETRVMRNMKKLGADGKGLSKGFGFVNFERHEDALKALRVVNNNPTIFTDQMRPIVSFSIENRAALLVKERRLKKSQQKLQELNQMKRRDPAGSARDSMNYEQGRRLPFEGLRAQVDMKTLPKRVGEKVRLDPKRRQHQIKLKRLARQRKRQPEFKKKKEKQPRGPTKAQLKERQIEKGLNEIIEHHRQKLRRQGIAD</sequence>
<keyword evidence="3 5" id="KW-0694">RNA-binding</keyword>
<reference evidence="8 9" key="1">
    <citation type="journal article" date="2017" name="Gigascience">
        <title>Draft genome of the honey bee ectoparasitic mite, Tropilaelaps mercedesae, is shaped by the parasitic life history.</title>
        <authorList>
            <person name="Dong X."/>
            <person name="Armstrong S.D."/>
            <person name="Xia D."/>
            <person name="Makepeace B.L."/>
            <person name="Darby A.C."/>
            <person name="Kadowaki T."/>
        </authorList>
    </citation>
    <scope>NUCLEOTIDE SEQUENCE [LARGE SCALE GENOMIC DNA]</scope>
    <source>
        <strain evidence="8">Wuxi-XJTLU</strain>
    </source>
</reference>
<dbReference type="InParanoid" id="A0A1V9XLR3"/>
<dbReference type="CDD" id="cd12416">
    <property type="entry name" value="RRM4_RBM28_like"/>
    <property type="match status" value="1"/>
</dbReference>
<dbReference type="InterPro" id="IPR051945">
    <property type="entry name" value="RRM_MRD1_RNA_proc_ribogen"/>
</dbReference>
<feature type="compositionally biased region" description="Basic and acidic residues" evidence="6">
    <location>
        <begin position="460"/>
        <end position="489"/>
    </location>
</feature>
<evidence type="ECO:0000256" key="2">
    <source>
        <dbReference type="ARBA" id="ARBA00022737"/>
    </source>
</evidence>
<comment type="caution">
    <text evidence="8">The sequence shown here is derived from an EMBL/GenBank/DDBJ whole genome shotgun (WGS) entry which is preliminary data.</text>
</comment>
<dbReference type="Pfam" id="PF00076">
    <property type="entry name" value="RRM_1"/>
    <property type="match status" value="4"/>
</dbReference>
<feature type="region of interest" description="Disordered" evidence="6">
    <location>
        <begin position="219"/>
        <end position="521"/>
    </location>
</feature>
<dbReference type="InterPro" id="IPR012677">
    <property type="entry name" value="Nucleotide-bd_a/b_plait_sf"/>
</dbReference>
<feature type="compositionally biased region" description="Acidic residues" evidence="6">
    <location>
        <begin position="412"/>
        <end position="432"/>
    </location>
</feature>
<proteinExistence type="predicted"/>
<feature type="compositionally biased region" description="Polar residues" evidence="6">
    <location>
        <begin position="230"/>
        <end position="242"/>
    </location>
</feature>
<protein>
    <submittedName>
        <fullName evidence="8">RNA-binding protein 28-like</fullName>
    </submittedName>
</protein>
<dbReference type="InterPro" id="IPR000504">
    <property type="entry name" value="RRM_dom"/>
</dbReference>
<evidence type="ECO:0000313" key="8">
    <source>
        <dbReference type="EMBL" id="OQR74322.1"/>
    </source>
</evidence>
<organism evidence="8 9">
    <name type="scientific">Tropilaelaps mercedesae</name>
    <dbReference type="NCBI Taxonomy" id="418985"/>
    <lineage>
        <taxon>Eukaryota</taxon>
        <taxon>Metazoa</taxon>
        <taxon>Ecdysozoa</taxon>
        <taxon>Arthropoda</taxon>
        <taxon>Chelicerata</taxon>
        <taxon>Arachnida</taxon>
        <taxon>Acari</taxon>
        <taxon>Parasitiformes</taxon>
        <taxon>Mesostigmata</taxon>
        <taxon>Gamasina</taxon>
        <taxon>Dermanyssoidea</taxon>
        <taxon>Laelapidae</taxon>
        <taxon>Tropilaelaps</taxon>
    </lineage>
</organism>
<dbReference type="PANTHER" id="PTHR48039:SF5">
    <property type="entry name" value="RNA-BINDING PROTEIN 28"/>
    <property type="match status" value="1"/>
</dbReference>
<dbReference type="GO" id="GO:0005730">
    <property type="term" value="C:nucleolus"/>
    <property type="evidence" value="ECO:0007669"/>
    <property type="project" value="TreeGrafter"/>
</dbReference>
<feature type="compositionally biased region" description="Acidic residues" evidence="6">
    <location>
        <begin position="502"/>
        <end position="516"/>
    </location>
</feature>
<evidence type="ECO:0000256" key="4">
    <source>
        <dbReference type="ARBA" id="ARBA00023242"/>
    </source>
</evidence>
<dbReference type="EMBL" id="MNPL01008224">
    <property type="protein sequence ID" value="OQR74322.1"/>
    <property type="molecule type" value="Genomic_DNA"/>
</dbReference>
<accession>A0A1V9XLR3</accession>
<dbReference type="FunCoup" id="A0A1V9XLR3">
    <property type="interactions" value="1477"/>
</dbReference>
<feature type="domain" description="RRM" evidence="7">
    <location>
        <begin position="134"/>
        <end position="211"/>
    </location>
</feature>
<dbReference type="SMART" id="SM00360">
    <property type="entry name" value="RRM"/>
    <property type="match status" value="4"/>
</dbReference>
<dbReference type="AlphaFoldDB" id="A0A1V9XLR3"/>
<dbReference type="Gene3D" id="3.30.70.330">
    <property type="match status" value="4"/>
</dbReference>
<feature type="region of interest" description="Disordered" evidence="6">
    <location>
        <begin position="1"/>
        <end position="29"/>
    </location>
</feature>
<evidence type="ECO:0000256" key="3">
    <source>
        <dbReference type="ARBA" id="ARBA00022884"/>
    </source>
</evidence>
<feature type="compositionally biased region" description="Basic and acidic residues" evidence="6">
    <location>
        <begin position="219"/>
        <end position="229"/>
    </location>
</feature>
<feature type="domain" description="RRM" evidence="7">
    <location>
        <begin position="533"/>
        <end position="613"/>
    </location>
</feature>
<dbReference type="Proteomes" id="UP000192247">
    <property type="component" value="Unassembled WGS sequence"/>
</dbReference>
<keyword evidence="4" id="KW-0539">Nucleus</keyword>
<dbReference type="CDD" id="cd12414">
    <property type="entry name" value="RRM2_RBM28_like"/>
    <property type="match status" value="1"/>
</dbReference>
<dbReference type="InterPro" id="IPR003954">
    <property type="entry name" value="RRM_euk-type"/>
</dbReference>
<gene>
    <name evidence="8" type="ORF">BIW11_00974</name>
</gene>
<dbReference type="STRING" id="418985.A0A1V9XLR3"/>
<feature type="compositionally biased region" description="Basic and acidic residues" evidence="6">
    <location>
        <begin position="1"/>
        <end position="12"/>
    </location>
</feature>
<feature type="compositionally biased region" description="Acidic residues" evidence="6">
    <location>
        <begin position="339"/>
        <end position="349"/>
    </location>
</feature>
<comment type="subcellular location">
    <subcellularLocation>
        <location evidence="1">Nucleus</location>
    </subcellularLocation>
</comment>
<name>A0A1V9XLR3_9ACAR</name>
<keyword evidence="2" id="KW-0677">Repeat</keyword>
<dbReference type="SMART" id="SM00361">
    <property type="entry name" value="RRM_1"/>
    <property type="match status" value="2"/>
</dbReference>
<dbReference type="OrthoDB" id="3945418at2759"/>
<evidence type="ECO:0000256" key="1">
    <source>
        <dbReference type="ARBA" id="ARBA00004123"/>
    </source>
</evidence>
<dbReference type="InterPro" id="IPR035979">
    <property type="entry name" value="RBD_domain_sf"/>
</dbReference>
<feature type="domain" description="RRM" evidence="7">
    <location>
        <begin position="684"/>
        <end position="768"/>
    </location>
</feature>
<dbReference type="GO" id="GO:0003729">
    <property type="term" value="F:mRNA binding"/>
    <property type="evidence" value="ECO:0007669"/>
    <property type="project" value="TreeGrafter"/>
</dbReference>
<feature type="compositionally biased region" description="Acidic residues" evidence="6">
    <location>
        <begin position="304"/>
        <end position="316"/>
    </location>
</feature>
<dbReference type="SUPFAM" id="SSF54928">
    <property type="entry name" value="RNA-binding domain, RBD"/>
    <property type="match status" value="4"/>
</dbReference>
<feature type="domain" description="RRM" evidence="7">
    <location>
        <begin position="29"/>
        <end position="105"/>
    </location>
</feature>
<evidence type="ECO:0000259" key="7">
    <source>
        <dbReference type="PROSITE" id="PS50102"/>
    </source>
</evidence>